<accession>H1LFI9</accession>
<protein>
    <submittedName>
        <fullName evidence="1">Uncharacterized protein</fullName>
    </submittedName>
</protein>
<evidence type="ECO:0000313" key="2">
    <source>
        <dbReference type="Proteomes" id="UP000005025"/>
    </source>
</evidence>
<evidence type="ECO:0000313" key="1">
    <source>
        <dbReference type="EMBL" id="EHO51741.1"/>
    </source>
</evidence>
<name>H1LFI9_9LACO</name>
<dbReference type="EMBL" id="AGRJ01000130">
    <property type="protein sequence ID" value="EHO51741.1"/>
    <property type="molecule type" value="Genomic_DNA"/>
</dbReference>
<dbReference type="Proteomes" id="UP000005025">
    <property type="component" value="Unassembled WGS sequence"/>
</dbReference>
<reference evidence="1 2" key="1">
    <citation type="submission" date="2011-09" db="EMBL/GenBank/DDBJ databases">
        <authorList>
            <person name="Weinstock G."/>
            <person name="Sodergren E."/>
            <person name="Clifton S."/>
            <person name="Fulton L."/>
            <person name="Fulton B."/>
            <person name="Courtney L."/>
            <person name="Fronick C."/>
            <person name="Harrison M."/>
            <person name="Strong C."/>
            <person name="Farmer C."/>
            <person name="Delahaunty K."/>
            <person name="Markovic C."/>
            <person name="Hall O."/>
            <person name="Minx P."/>
            <person name="Tomlinson C."/>
            <person name="Mitreva M."/>
            <person name="Hou S."/>
            <person name="Chen J."/>
            <person name="Wollam A."/>
            <person name="Pepin K.H."/>
            <person name="Johnson M."/>
            <person name="Bhonagiri V."/>
            <person name="Zhang X."/>
            <person name="Suruliraj S."/>
            <person name="Warren W."/>
            <person name="Chinwalla A."/>
            <person name="Mardis E.R."/>
            <person name="Wilson R.K."/>
        </authorList>
    </citation>
    <scope>NUCLEOTIDE SEQUENCE [LARGE SCALE GENOMIC DNA]</scope>
    <source>
        <strain evidence="1 2">F0435</strain>
    </source>
</reference>
<dbReference type="AlphaFoldDB" id="H1LFI9"/>
<dbReference type="HOGENOM" id="CLU_201139_0_0_9"/>
<organism evidence="1 2">
    <name type="scientific">Lentilactobacillus kisonensis F0435</name>
    <dbReference type="NCBI Taxonomy" id="797516"/>
    <lineage>
        <taxon>Bacteria</taxon>
        <taxon>Bacillati</taxon>
        <taxon>Bacillota</taxon>
        <taxon>Bacilli</taxon>
        <taxon>Lactobacillales</taxon>
        <taxon>Lactobacillaceae</taxon>
        <taxon>Lentilactobacillus</taxon>
    </lineage>
</organism>
<sequence>SERSQALRNRNVSLLGEKFLGLEFFSKVLTCRFLPDAAILNKVSGAKRLGIGV</sequence>
<feature type="non-terminal residue" evidence="1">
    <location>
        <position position="1"/>
    </location>
</feature>
<gene>
    <name evidence="1" type="ORF">HMPREF9104_01365</name>
</gene>
<proteinExistence type="predicted"/>
<comment type="caution">
    <text evidence="1">The sequence shown here is derived from an EMBL/GenBank/DDBJ whole genome shotgun (WGS) entry which is preliminary data.</text>
</comment>